<keyword evidence="4" id="KW-0663">Pyridoxal phosphate</keyword>
<gene>
    <name evidence="7" type="ORF">ES332_D13G271600v1</name>
</gene>
<keyword evidence="3" id="KW-0808">Transferase</keyword>
<dbReference type="GO" id="GO:0006534">
    <property type="term" value="P:cysteine metabolic process"/>
    <property type="evidence" value="ECO:0007669"/>
    <property type="project" value="InterPro"/>
</dbReference>
<dbReference type="Gene3D" id="3.40.640.10">
    <property type="entry name" value="Type I PLP-dependent aspartate aminotransferase-like (Major domain)"/>
    <property type="match status" value="1"/>
</dbReference>
<dbReference type="NCBIfam" id="TIGR01979">
    <property type="entry name" value="sufS"/>
    <property type="match status" value="1"/>
</dbReference>
<dbReference type="InterPro" id="IPR015424">
    <property type="entry name" value="PyrdxlP-dep_Trfase"/>
</dbReference>
<evidence type="ECO:0000256" key="5">
    <source>
        <dbReference type="ARBA" id="ARBA00050776"/>
    </source>
</evidence>
<dbReference type="Pfam" id="PF00266">
    <property type="entry name" value="Aminotran_5"/>
    <property type="match status" value="1"/>
</dbReference>
<dbReference type="GO" id="GO:0031071">
    <property type="term" value="F:cysteine desulfurase activity"/>
    <property type="evidence" value="ECO:0007669"/>
    <property type="project" value="UniProtKB-EC"/>
</dbReference>
<evidence type="ECO:0000256" key="4">
    <source>
        <dbReference type="ARBA" id="ARBA00022898"/>
    </source>
</evidence>
<dbReference type="SUPFAM" id="SSF53383">
    <property type="entry name" value="PLP-dependent transferases"/>
    <property type="match status" value="1"/>
</dbReference>
<dbReference type="EMBL" id="CM017635">
    <property type="protein sequence ID" value="TYH36535.1"/>
    <property type="molecule type" value="Genomic_DNA"/>
</dbReference>
<dbReference type="GO" id="GO:0030170">
    <property type="term" value="F:pyridoxal phosphate binding"/>
    <property type="evidence" value="ECO:0007669"/>
    <property type="project" value="InterPro"/>
</dbReference>
<sequence length="486" mass="53250">MVNTNTDKQGQPLTKFCSCIDEQKEPTMEGLVVKLPSFPFLSPNISSSSSSSTFRLGFRRFSASISAAVNEGFVSLGQLTRPDFPILHQEVNGSKLVYLDNAATSQKPTAVLKSLQNYYEAYNSNVHRGIHYLSAKATDEYELARKKVAAFINASDSAEIVFTRNATEAINLVAYSWGLSNLKPRDEIILTIAEHHSAIVPWQIVAQKTGAILKFVSLDENEVPDVEKLREMISTSTKLVVVHHVSNVLGSVLPIEDIVIWAHAVGAKVLVDACQSVPHMVVDVQGLDADFLVASSHKMCGPTGIGFLFGKSNLLLTMPPFLGGGEMISDVFLDHSTYAEPPSRFEAGTPAIGEAIGLGAAIDYLSGIGMQKIHDYEMELANYLYEKLCSVPNIRIYGPKPSDDVHRAALCSFNIENIHPTDIATFLDQQHGVAIRSGHHCAQPLHRHLGVNASARASLHFYNTEEDVDNFIQSLKDTVSFFNSFK</sequence>
<evidence type="ECO:0000313" key="8">
    <source>
        <dbReference type="Proteomes" id="UP000322667"/>
    </source>
</evidence>
<protein>
    <recommendedName>
        <fullName evidence="2">cysteine desulfurase</fullName>
        <ecNumber evidence="2">2.8.1.7</ecNumber>
    </recommendedName>
</protein>
<organism evidence="7 8">
    <name type="scientific">Gossypium tomentosum</name>
    <name type="common">Hawaiian cotton</name>
    <name type="synonym">Gossypium sandvicense</name>
    <dbReference type="NCBI Taxonomy" id="34277"/>
    <lineage>
        <taxon>Eukaryota</taxon>
        <taxon>Viridiplantae</taxon>
        <taxon>Streptophyta</taxon>
        <taxon>Embryophyta</taxon>
        <taxon>Tracheophyta</taxon>
        <taxon>Spermatophyta</taxon>
        <taxon>Magnoliopsida</taxon>
        <taxon>eudicotyledons</taxon>
        <taxon>Gunneridae</taxon>
        <taxon>Pentapetalae</taxon>
        <taxon>rosids</taxon>
        <taxon>malvids</taxon>
        <taxon>Malvales</taxon>
        <taxon>Malvaceae</taxon>
        <taxon>Malvoideae</taxon>
        <taxon>Gossypium</taxon>
    </lineage>
</organism>
<keyword evidence="8" id="KW-1185">Reference proteome</keyword>
<dbReference type="InterPro" id="IPR015422">
    <property type="entry name" value="PyrdxlP-dep_Trfase_small"/>
</dbReference>
<dbReference type="InterPro" id="IPR010970">
    <property type="entry name" value="Cys_dSase_SufS"/>
</dbReference>
<reference evidence="7 8" key="1">
    <citation type="submission" date="2019-07" db="EMBL/GenBank/DDBJ databases">
        <title>WGS assembly of Gossypium tomentosum.</title>
        <authorList>
            <person name="Chen Z.J."/>
            <person name="Sreedasyam A."/>
            <person name="Ando A."/>
            <person name="Song Q."/>
            <person name="De L."/>
            <person name="Hulse-Kemp A."/>
            <person name="Ding M."/>
            <person name="Ye W."/>
            <person name="Kirkbride R."/>
            <person name="Jenkins J."/>
            <person name="Plott C."/>
            <person name="Lovell J."/>
            <person name="Lin Y.-M."/>
            <person name="Vaughn R."/>
            <person name="Liu B."/>
            <person name="Li W."/>
            <person name="Simpson S."/>
            <person name="Scheffler B."/>
            <person name="Saski C."/>
            <person name="Grover C."/>
            <person name="Hu G."/>
            <person name="Conover J."/>
            <person name="Carlson J."/>
            <person name="Shu S."/>
            <person name="Boston L."/>
            <person name="Williams M."/>
            <person name="Peterson D."/>
            <person name="Mcgee K."/>
            <person name="Jones D."/>
            <person name="Wendel J."/>
            <person name="Stelly D."/>
            <person name="Grimwood J."/>
            <person name="Schmutz J."/>
        </authorList>
    </citation>
    <scope>NUCLEOTIDE SEQUENCE [LARGE SCALE GENOMIC DNA]</scope>
    <source>
        <strain evidence="7">7179.01</strain>
    </source>
</reference>
<dbReference type="Proteomes" id="UP000322667">
    <property type="component" value="Chromosome D13"/>
</dbReference>
<evidence type="ECO:0000256" key="2">
    <source>
        <dbReference type="ARBA" id="ARBA00012239"/>
    </source>
</evidence>
<comment type="catalytic activity">
    <reaction evidence="5">
        <text>(sulfur carrier)-H + L-cysteine = (sulfur carrier)-SH + L-alanine</text>
        <dbReference type="Rhea" id="RHEA:43892"/>
        <dbReference type="Rhea" id="RHEA-COMP:14737"/>
        <dbReference type="Rhea" id="RHEA-COMP:14739"/>
        <dbReference type="ChEBI" id="CHEBI:29917"/>
        <dbReference type="ChEBI" id="CHEBI:35235"/>
        <dbReference type="ChEBI" id="CHEBI:57972"/>
        <dbReference type="ChEBI" id="CHEBI:64428"/>
        <dbReference type="EC" id="2.8.1.7"/>
    </reaction>
</comment>
<evidence type="ECO:0000256" key="3">
    <source>
        <dbReference type="ARBA" id="ARBA00022679"/>
    </source>
</evidence>
<comment type="cofactor">
    <cofactor evidence="1">
        <name>pyridoxal 5'-phosphate</name>
        <dbReference type="ChEBI" id="CHEBI:597326"/>
    </cofactor>
</comment>
<dbReference type="EC" id="2.8.1.7" evidence="2"/>
<evidence type="ECO:0000256" key="1">
    <source>
        <dbReference type="ARBA" id="ARBA00001933"/>
    </source>
</evidence>
<dbReference type="InterPro" id="IPR015421">
    <property type="entry name" value="PyrdxlP-dep_Trfase_major"/>
</dbReference>
<dbReference type="Gene3D" id="3.90.1150.10">
    <property type="entry name" value="Aspartate Aminotransferase, domain 1"/>
    <property type="match status" value="1"/>
</dbReference>
<evidence type="ECO:0000259" key="6">
    <source>
        <dbReference type="Pfam" id="PF00266"/>
    </source>
</evidence>
<name>A0A5D2I1W2_GOSTO</name>
<feature type="domain" description="Aminotransferase class V" evidence="6">
    <location>
        <begin position="97"/>
        <end position="471"/>
    </location>
</feature>
<dbReference type="CDD" id="cd06453">
    <property type="entry name" value="SufS_like"/>
    <property type="match status" value="1"/>
</dbReference>
<dbReference type="AlphaFoldDB" id="A0A5D2I1W2"/>
<dbReference type="PANTHER" id="PTHR43586">
    <property type="entry name" value="CYSTEINE DESULFURASE"/>
    <property type="match status" value="1"/>
</dbReference>
<proteinExistence type="predicted"/>
<evidence type="ECO:0000313" key="7">
    <source>
        <dbReference type="EMBL" id="TYH36535.1"/>
    </source>
</evidence>
<accession>A0A5D2I1W2</accession>
<dbReference type="InterPro" id="IPR000192">
    <property type="entry name" value="Aminotrans_V_dom"/>
</dbReference>
<dbReference type="PANTHER" id="PTHR43586:SF8">
    <property type="entry name" value="CYSTEINE DESULFURASE 1, CHLOROPLASTIC"/>
    <property type="match status" value="1"/>
</dbReference>